<dbReference type="Pfam" id="PF12170">
    <property type="entry name" value="DNA_pol3_tau_5"/>
    <property type="match status" value="1"/>
</dbReference>
<sequence length="940" mass="99541">MNYQVLARKWRPQRFTEVVGQQHVLTALVNALAQGRLHHAYLFSGTRGVGKTSIARLLAKALNCDKGITPEPCGECSSCVEIEQGRFVDLLEIDAASRTKVEDTRELLDNVQYQPARGRFKVYLIDEVHMLSRHSFNALLKTLEEPPPHVKFLLATTDPQKLPITILSRCLQFHLKSLEPEQIDGQLQHILRQEQLPFEVEATAALARAADGSVRDALSLTDQALAFGNGEIRLAQVESMLGNLNHNQLMSLVNALLSGDGAAMLAQVSNLASMGPDYDHIHKELVGFWHQLALAQIVPAQPLLPYANELNRLAPLISPEHIQLYYQICLQGRKDLPFAADGRAALEMTLLRTLAFRPQAASAAHGSATPTAVTTEPNAVKKPEPPRMSPPEIAPSALAPVIATVASNESVAAVPANQTTEASDGSAVVDAPTAVEDSFVVDDSIAVENSAGAAVSDEADAQLAAQLYHEQDTILTQAAQFGYQAAVSLQPMPAPALTATNALQSDARPINAEPAQTQAASPNASQGIAPAVKAPPAVELSNQTPATVNPSASSLEEITPSQLEPETGDPAAANVAQIRRLLQTRNRLRSHDLDATDNTPVRGAIPVSRQAQSSYVPPASKGDNASSPAVTASSPVTAIPERAQTPNPATNPATNPAHSSTLGQGQASSAQSPAASFSNDQHNHHHSHNQGAELPPLDSYADMGAQQDADDLPPWLDDTNANTASQAAWQPSVTADSSGSPQAASRPSAPPARAQTFPQAANPAPAGASGGLGASSGLNATGGLNAMAGLRSGASQTATDPEPLKPSSLLAHATDTWTALVAQLPLGGLLRQLAMHSSLLQQSPNQWQLWLNPDHKHLLNDKACAELAAVLSEQQQAAINLQVQVGEQTGSLTPFDIEQQLYQSAISQAKDEIEADDAVQFLISRFAAELDRDSIEPMAQ</sequence>
<evidence type="ECO:0000256" key="5">
    <source>
        <dbReference type="ARBA" id="ARBA00022705"/>
    </source>
</evidence>
<dbReference type="InterPro" id="IPR021029">
    <property type="entry name" value="DNA_pol_III_tau_dom-5"/>
</dbReference>
<proteinExistence type="inferred from homology"/>
<evidence type="ECO:0000256" key="1">
    <source>
        <dbReference type="ARBA" id="ARBA00006360"/>
    </source>
</evidence>
<dbReference type="SUPFAM" id="SSF48019">
    <property type="entry name" value="post-AAA+ oligomerization domain-like"/>
    <property type="match status" value="1"/>
</dbReference>
<evidence type="ECO:0000256" key="11">
    <source>
        <dbReference type="ARBA" id="ARBA00049244"/>
    </source>
</evidence>
<dbReference type="Proteomes" id="UP000243937">
    <property type="component" value="Chromosome"/>
</dbReference>
<dbReference type="InterPro" id="IPR022754">
    <property type="entry name" value="DNA_pol_III_gamma-3"/>
</dbReference>
<dbReference type="SUPFAM" id="SSF52540">
    <property type="entry name" value="P-loop containing nucleoside triphosphate hydrolases"/>
    <property type="match status" value="1"/>
</dbReference>
<dbReference type="PANTHER" id="PTHR11669:SF0">
    <property type="entry name" value="PROTEIN STICHEL-LIKE 2"/>
    <property type="match status" value="1"/>
</dbReference>
<dbReference type="Pfam" id="PF22608">
    <property type="entry name" value="DNAX_ATPase_lid"/>
    <property type="match status" value="1"/>
</dbReference>
<dbReference type="AlphaFoldDB" id="A0A1Y0D1E3"/>
<evidence type="ECO:0000256" key="10">
    <source>
        <dbReference type="ARBA" id="ARBA00022932"/>
    </source>
</evidence>
<organism evidence="14 15">
    <name type="scientific">Oceanisphaera profunda</name>
    <dbReference type="NCBI Taxonomy" id="1416627"/>
    <lineage>
        <taxon>Bacteria</taxon>
        <taxon>Pseudomonadati</taxon>
        <taxon>Pseudomonadota</taxon>
        <taxon>Gammaproteobacteria</taxon>
        <taxon>Aeromonadales</taxon>
        <taxon>Aeromonadaceae</taxon>
        <taxon>Oceanisphaera</taxon>
    </lineage>
</organism>
<dbReference type="InterPro" id="IPR008921">
    <property type="entry name" value="DNA_pol3_clamp-load_cplx_C"/>
</dbReference>
<feature type="compositionally biased region" description="Polar residues" evidence="12">
    <location>
        <begin position="719"/>
        <end position="736"/>
    </location>
</feature>
<evidence type="ECO:0000313" key="14">
    <source>
        <dbReference type="EMBL" id="ART81342.1"/>
    </source>
</evidence>
<dbReference type="NCBIfam" id="NF004046">
    <property type="entry name" value="PRK05563.1"/>
    <property type="match status" value="1"/>
</dbReference>
<dbReference type="InterPro" id="IPR012763">
    <property type="entry name" value="DNA_pol_III_sug/sutau_N"/>
</dbReference>
<dbReference type="Pfam" id="PF12169">
    <property type="entry name" value="DNA_pol3_gamma3"/>
    <property type="match status" value="1"/>
</dbReference>
<dbReference type="GO" id="GO:0005524">
    <property type="term" value="F:ATP binding"/>
    <property type="evidence" value="ECO:0007669"/>
    <property type="project" value="UniProtKB-KW"/>
</dbReference>
<feature type="region of interest" description="Disordered" evidence="12">
    <location>
        <begin position="362"/>
        <end position="394"/>
    </location>
</feature>
<accession>A0A1Y0D1E3</accession>
<dbReference type="Pfam" id="PF13177">
    <property type="entry name" value="DNA_pol3_delta2"/>
    <property type="match status" value="1"/>
</dbReference>
<dbReference type="EMBL" id="CP021377">
    <property type="protein sequence ID" value="ART81342.1"/>
    <property type="molecule type" value="Genomic_DNA"/>
</dbReference>
<evidence type="ECO:0000259" key="13">
    <source>
        <dbReference type="SMART" id="SM00382"/>
    </source>
</evidence>
<dbReference type="InterPro" id="IPR038249">
    <property type="entry name" value="PolIII_tau_V_sf"/>
</dbReference>
<dbReference type="FunFam" id="3.40.50.300:FF:000014">
    <property type="entry name" value="DNA polymerase III subunit gamma/tau"/>
    <property type="match status" value="1"/>
</dbReference>
<feature type="compositionally biased region" description="Low complexity" evidence="12">
    <location>
        <begin position="625"/>
        <end position="638"/>
    </location>
</feature>
<evidence type="ECO:0000256" key="9">
    <source>
        <dbReference type="ARBA" id="ARBA00022840"/>
    </source>
</evidence>
<dbReference type="Gene3D" id="3.30.300.150">
    <property type="entry name" value="DNA polymerase III, tau subunit, domain V"/>
    <property type="match status" value="1"/>
</dbReference>
<keyword evidence="10" id="KW-0239">DNA-directed DNA polymerase</keyword>
<dbReference type="NCBIfam" id="NF005942">
    <property type="entry name" value="PRK07994.1"/>
    <property type="match status" value="1"/>
</dbReference>
<dbReference type="InterPro" id="IPR045085">
    <property type="entry name" value="HLD_clamp_pol_III_gamma_tau"/>
</dbReference>
<feature type="compositionally biased region" description="Low complexity" evidence="12">
    <location>
        <begin position="645"/>
        <end position="680"/>
    </location>
</feature>
<evidence type="ECO:0000313" key="15">
    <source>
        <dbReference type="Proteomes" id="UP000243937"/>
    </source>
</evidence>
<feature type="region of interest" description="Disordered" evidence="12">
    <location>
        <begin position="589"/>
        <end position="773"/>
    </location>
</feature>
<evidence type="ECO:0000256" key="6">
    <source>
        <dbReference type="ARBA" id="ARBA00022723"/>
    </source>
</evidence>
<keyword evidence="6" id="KW-0479">Metal-binding</keyword>
<dbReference type="GO" id="GO:0046872">
    <property type="term" value="F:metal ion binding"/>
    <property type="evidence" value="ECO:0007669"/>
    <property type="project" value="UniProtKB-KW"/>
</dbReference>
<dbReference type="OrthoDB" id="9810148at2"/>
<evidence type="ECO:0000256" key="8">
    <source>
        <dbReference type="ARBA" id="ARBA00022833"/>
    </source>
</evidence>
<evidence type="ECO:0000256" key="12">
    <source>
        <dbReference type="SAM" id="MobiDB-lite"/>
    </source>
</evidence>
<dbReference type="GO" id="GO:0006261">
    <property type="term" value="P:DNA-templated DNA replication"/>
    <property type="evidence" value="ECO:0007669"/>
    <property type="project" value="TreeGrafter"/>
</dbReference>
<keyword evidence="15" id="KW-1185">Reference proteome</keyword>
<feature type="compositionally biased region" description="Low complexity" evidence="12">
    <location>
        <begin position="737"/>
        <end position="767"/>
    </location>
</feature>
<keyword evidence="8" id="KW-0862">Zinc</keyword>
<evidence type="ECO:0000256" key="7">
    <source>
        <dbReference type="ARBA" id="ARBA00022741"/>
    </source>
</evidence>
<dbReference type="Gene3D" id="1.20.272.10">
    <property type="match status" value="1"/>
</dbReference>
<dbReference type="InterPro" id="IPR001270">
    <property type="entry name" value="ClpA/B"/>
</dbReference>
<evidence type="ECO:0000256" key="4">
    <source>
        <dbReference type="ARBA" id="ARBA00022695"/>
    </source>
</evidence>
<dbReference type="FunFam" id="1.10.8.60:FF:000013">
    <property type="entry name" value="DNA polymerase III subunit gamma/tau"/>
    <property type="match status" value="1"/>
</dbReference>
<protein>
    <recommendedName>
        <fullName evidence="2">DNA-directed DNA polymerase</fullName>
        <ecNumber evidence="2">2.7.7.7</ecNumber>
    </recommendedName>
</protein>
<feature type="region of interest" description="Disordered" evidence="12">
    <location>
        <begin position="542"/>
        <end position="570"/>
    </location>
</feature>
<keyword evidence="3" id="KW-0808">Transferase</keyword>
<dbReference type="GO" id="GO:0003887">
    <property type="term" value="F:DNA-directed DNA polymerase activity"/>
    <property type="evidence" value="ECO:0007669"/>
    <property type="project" value="UniProtKB-KW"/>
</dbReference>
<dbReference type="PANTHER" id="PTHR11669">
    <property type="entry name" value="REPLICATION FACTOR C / DNA POLYMERASE III GAMMA-TAU SUBUNIT"/>
    <property type="match status" value="1"/>
</dbReference>
<dbReference type="KEGG" id="opf:CBP31_00755"/>
<dbReference type="PRINTS" id="PR00300">
    <property type="entry name" value="CLPPROTEASEA"/>
</dbReference>
<dbReference type="InterPro" id="IPR027417">
    <property type="entry name" value="P-loop_NTPase"/>
</dbReference>
<dbReference type="EC" id="2.7.7.7" evidence="2"/>
<feature type="domain" description="AAA+ ATPase" evidence="13">
    <location>
        <begin position="37"/>
        <end position="178"/>
    </location>
</feature>
<evidence type="ECO:0000256" key="3">
    <source>
        <dbReference type="ARBA" id="ARBA00022679"/>
    </source>
</evidence>
<feature type="compositionally biased region" description="Polar residues" evidence="12">
    <location>
        <begin position="368"/>
        <end position="377"/>
    </location>
</feature>
<keyword evidence="4" id="KW-0548">Nucleotidyltransferase</keyword>
<dbReference type="SMART" id="SM00382">
    <property type="entry name" value="AAA"/>
    <property type="match status" value="1"/>
</dbReference>
<dbReference type="Gene3D" id="3.40.50.300">
    <property type="entry name" value="P-loop containing nucleotide triphosphate hydrolases"/>
    <property type="match status" value="1"/>
</dbReference>
<keyword evidence="5" id="KW-0235">DNA replication</keyword>
<comment type="catalytic activity">
    <reaction evidence="11">
        <text>DNA(n) + a 2'-deoxyribonucleoside 5'-triphosphate = DNA(n+1) + diphosphate</text>
        <dbReference type="Rhea" id="RHEA:22508"/>
        <dbReference type="Rhea" id="RHEA-COMP:17339"/>
        <dbReference type="Rhea" id="RHEA-COMP:17340"/>
        <dbReference type="ChEBI" id="CHEBI:33019"/>
        <dbReference type="ChEBI" id="CHEBI:61560"/>
        <dbReference type="ChEBI" id="CHEBI:173112"/>
        <dbReference type="EC" id="2.7.7.7"/>
    </reaction>
</comment>
<name>A0A1Y0D1E3_9GAMM</name>
<dbReference type="CDD" id="cd18137">
    <property type="entry name" value="HLD_clamp_pol_III_gamma_tau"/>
    <property type="match status" value="1"/>
</dbReference>
<comment type="similarity">
    <text evidence="1">Belongs to the DnaX/STICHEL family.</text>
</comment>
<dbReference type="GO" id="GO:0003677">
    <property type="term" value="F:DNA binding"/>
    <property type="evidence" value="ECO:0007669"/>
    <property type="project" value="InterPro"/>
</dbReference>
<dbReference type="InterPro" id="IPR050238">
    <property type="entry name" value="DNA_Rep/Repair_Clamp_Loader"/>
</dbReference>
<reference evidence="14 15" key="1">
    <citation type="journal article" date="2014" name="Int. J. Syst. Evol. Microbiol.">
        <title>Oceanisphaera profunda sp. nov., a marine bacterium isolated from deep-sea sediment, and emended description of the genus Oceanisphaera.</title>
        <authorList>
            <person name="Xu Z."/>
            <person name="Zhang X.Y."/>
            <person name="Su H.N."/>
            <person name="Yu Z.C."/>
            <person name="Liu C."/>
            <person name="Li H."/>
            <person name="Chen X.L."/>
            <person name="Song X.Y."/>
            <person name="Xie B.B."/>
            <person name="Qin Q.L."/>
            <person name="Zhou B.C."/>
            <person name="Shi M."/>
            <person name="Huang Y."/>
            <person name="Zhang Y.Z."/>
        </authorList>
    </citation>
    <scope>NUCLEOTIDE SEQUENCE [LARGE SCALE GENOMIC DNA]</scope>
    <source>
        <strain evidence="14 15">SM1222</strain>
    </source>
</reference>
<gene>
    <name evidence="14" type="ORF">CBP31_00755</name>
</gene>
<feature type="compositionally biased region" description="Polar residues" evidence="12">
    <location>
        <begin position="542"/>
        <end position="564"/>
    </location>
</feature>
<dbReference type="FunFam" id="1.20.272.10:FF:000003">
    <property type="entry name" value="DNA polymerase III subunit gamma/tau"/>
    <property type="match status" value="1"/>
</dbReference>
<dbReference type="Gene3D" id="1.10.8.60">
    <property type="match status" value="1"/>
</dbReference>
<keyword evidence="9" id="KW-0067">ATP-binding</keyword>
<keyword evidence="7" id="KW-0547">Nucleotide-binding</keyword>
<dbReference type="RefSeq" id="WP_087034425.1">
    <property type="nucleotide sequence ID" value="NZ_CP021377.1"/>
</dbReference>
<dbReference type="GO" id="GO:0009360">
    <property type="term" value="C:DNA polymerase III complex"/>
    <property type="evidence" value="ECO:0007669"/>
    <property type="project" value="InterPro"/>
</dbReference>
<dbReference type="CDD" id="cd00009">
    <property type="entry name" value="AAA"/>
    <property type="match status" value="1"/>
</dbReference>
<evidence type="ECO:0000256" key="2">
    <source>
        <dbReference type="ARBA" id="ARBA00012417"/>
    </source>
</evidence>
<dbReference type="InterPro" id="IPR003593">
    <property type="entry name" value="AAA+_ATPase"/>
</dbReference>
<dbReference type="NCBIfam" id="TIGR02397">
    <property type="entry name" value="dnaX_nterm"/>
    <property type="match status" value="1"/>
</dbReference>